<dbReference type="InterPro" id="IPR005814">
    <property type="entry name" value="Aminotrans_3"/>
</dbReference>
<evidence type="ECO:0000256" key="3">
    <source>
        <dbReference type="ARBA" id="ARBA00005063"/>
    </source>
</evidence>
<feature type="site" description="Participates in the substrate recognition with KAPA and in a stacking interaction with the adenine ring of SAM" evidence="13">
    <location>
        <position position="25"/>
    </location>
</feature>
<dbReference type="AlphaFoldDB" id="C4XR44"/>
<comment type="catalytic activity">
    <reaction evidence="11 13">
        <text>(8S)-8-amino-7-oxononanoate + S-adenosyl-L-methionine = S-adenosyl-4-methylsulfanyl-2-oxobutanoate + (7R,8S)-7,8-diammoniononanoate</text>
        <dbReference type="Rhea" id="RHEA:16861"/>
        <dbReference type="ChEBI" id="CHEBI:16490"/>
        <dbReference type="ChEBI" id="CHEBI:59789"/>
        <dbReference type="ChEBI" id="CHEBI:149468"/>
        <dbReference type="ChEBI" id="CHEBI:149469"/>
        <dbReference type="EC" id="2.6.1.62"/>
    </reaction>
</comment>
<dbReference type="CDD" id="cd00610">
    <property type="entry name" value="OAT_like"/>
    <property type="match status" value="1"/>
</dbReference>
<keyword evidence="6 13" id="KW-0032">Aminotransferase</keyword>
<feature type="binding site" evidence="13">
    <location>
        <position position="261"/>
    </location>
    <ligand>
        <name>pyridoxal 5'-phosphate</name>
        <dbReference type="ChEBI" id="CHEBI:597326"/>
    </ligand>
</feature>
<dbReference type="Pfam" id="PF00202">
    <property type="entry name" value="Aminotran_3"/>
    <property type="match status" value="1"/>
</dbReference>
<dbReference type="NCBIfam" id="TIGR00508">
    <property type="entry name" value="bioA"/>
    <property type="match status" value="1"/>
</dbReference>
<feature type="binding site" evidence="13">
    <location>
        <begin position="326"/>
        <end position="327"/>
    </location>
    <ligand>
        <name>pyridoxal 5'-phosphate</name>
        <dbReference type="ChEBI" id="CHEBI:597326"/>
    </ligand>
</feature>
<dbReference type="PANTHER" id="PTHR42684:SF17">
    <property type="entry name" value="ADENOSYLMETHIONINE-8-AMINO-7-OXONONANOATE AMINOTRANSFERASE"/>
    <property type="match status" value="1"/>
</dbReference>
<evidence type="ECO:0000313" key="14">
    <source>
        <dbReference type="EMBL" id="BAH75389.1"/>
    </source>
</evidence>
<dbReference type="Gene3D" id="3.40.640.10">
    <property type="entry name" value="Type I PLP-dependent aspartate aminotransferase-like (Major domain)"/>
    <property type="match status" value="1"/>
</dbReference>
<keyword evidence="10 13" id="KW-0663">Pyridoxal phosphate</keyword>
<keyword evidence="9 13" id="KW-0093">Biotin biosynthesis</keyword>
<dbReference type="FunFam" id="3.40.640.10:FF:000078">
    <property type="entry name" value="Adenosylmethionine-8-amino-7-oxononanoate aminotransferase"/>
    <property type="match status" value="1"/>
</dbReference>
<dbReference type="KEGG" id="dma:DMR_18970"/>
<evidence type="ECO:0000256" key="13">
    <source>
        <dbReference type="HAMAP-Rule" id="MF_00834"/>
    </source>
</evidence>
<evidence type="ECO:0000256" key="4">
    <source>
        <dbReference type="ARBA" id="ARBA00011738"/>
    </source>
</evidence>
<dbReference type="InterPro" id="IPR005815">
    <property type="entry name" value="BioA"/>
</dbReference>
<evidence type="ECO:0000256" key="10">
    <source>
        <dbReference type="ARBA" id="ARBA00022898"/>
    </source>
</evidence>
<dbReference type="SUPFAM" id="SSF53383">
    <property type="entry name" value="PLP-dependent transferases"/>
    <property type="match status" value="1"/>
</dbReference>
<dbReference type="UniPathway" id="UPA00078">
    <property type="reaction ID" value="UER00160"/>
</dbReference>
<comment type="subunit">
    <text evidence="4 13">Homodimer.</text>
</comment>
<evidence type="ECO:0000256" key="8">
    <source>
        <dbReference type="ARBA" id="ARBA00022691"/>
    </source>
</evidence>
<dbReference type="GO" id="GO:0004015">
    <property type="term" value="F:adenosylmethionine-8-amino-7-oxononanoate transaminase activity"/>
    <property type="evidence" value="ECO:0007669"/>
    <property type="project" value="UniProtKB-UniRule"/>
</dbReference>
<dbReference type="EC" id="2.6.1.62" evidence="13"/>
<dbReference type="Gene3D" id="3.90.1150.10">
    <property type="entry name" value="Aspartate Aminotransferase, domain 1"/>
    <property type="match status" value="1"/>
</dbReference>
<accession>C4XR44</accession>
<feature type="binding site" evidence="13">
    <location>
        <begin position="122"/>
        <end position="123"/>
    </location>
    <ligand>
        <name>pyridoxal 5'-phosphate</name>
        <dbReference type="ChEBI" id="CHEBI:597326"/>
    </ligand>
</feature>
<dbReference type="PANTHER" id="PTHR42684">
    <property type="entry name" value="ADENOSYLMETHIONINE-8-AMINO-7-OXONONANOATE AMINOTRANSFERASE"/>
    <property type="match status" value="1"/>
</dbReference>
<evidence type="ECO:0000256" key="5">
    <source>
        <dbReference type="ARBA" id="ARBA00022490"/>
    </source>
</evidence>
<dbReference type="HOGENOM" id="CLU_016922_4_3_7"/>
<dbReference type="InterPro" id="IPR015424">
    <property type="entry name" value="PyrdxlP-dep_Trfase"/>
</dbReference>
<protein>
    <recommendedName>
        <fullName evidence="13">Adenosylmethionine-8-amino-7-oxononanoate aminotransferase</fullName>
        <ecNumber evidence="13">2.6.1.62</ecNumber>
    </recommendedName>
    <alternativeName>
        <fullName evidence="13">7,8-diamino-pelargonic acid aminotransferase</fullName>
        <shortName evidence="13">DAPA AT</shortName>
        <shortName evidence="13">DAPA aminotransferase</shortName>
    </alternativeName>
    <alternativeName>
        <fullName evidence="13">7,8-diaminononanoate synthase</fullName>
        <shortName evidence="13">DANS</shortName>
    </alternativeName>
    <alternativeName>
        <fullName evidence="13">Diaminopelargonic acid synthase</fullName>
    </alternativeName>
</protein>
<dbReference type="PROSITE" id="PS00600">
    <property type="entry name" value="AA_TRANSFER_CLASS_3"/>
    <property type="match status" value="1"/>
</dbReference>
<dbReference type="GO" id="GO:0005737">
    <property type="term" value="C:cytoplasm"/>
    <property type="evidence" value="ECO:0007669"/>
    <property type="project" value="UniProtKB-SubCell"/>
</dbReference>
<dbReference type="EMBL" id="AP010904">
    <property type="protein sequence ID" value="BAH75389.1"/>
    <property type="molecule type" value="Genomic_DNA"/>
</dbReference>
<comment type="subcellular location">
    <subcellularLocation>
        <location evidence="2 13">Cytoplasm</location>
    </subcellularLocation>
</comment>
<dbReference type="NCBIfam" id="NF004624">
    <property type="entry name" value="PRK05964.1"/>
    <property type="match status" value="1"/>
</dbReference>
<evidence type="ECO:0000256" key="7">
    <source>
        <dbReference type="ARBA" id="ARBA00022679"/>
    </source>
</evidence>
<name>C4XR44_SOLM1</name>
<comment type="similarity">
    <text evidence="12 13">Belongs to the class-III pyridoxal-phosphate-dependent aminotransferase family. BioA subfamily.</text>
</comment>
<gene>
    <name evidence="13 14" type="primary">bioA</name>
    <name evidence="14" type="ordered locus">DMR_18970</name>
</gene>
<feature type="modified residue" description="N6-(pyridoxal phosphate)lysine" evidence="13">
    <location>
        <position position="290"/>
    </location>
</feature>
<evidence type="ECO:0000256" key="12">
    <source>
        <dbReference type="ARBA" id="ARBA00060970"/>
    </source>
</evidence>
<evidence type="ECO:0000256" key="6">
    <source>
        <dbReference type="ARBA" id="ARBA00022576"/>
    </source>
</evidence>
<feature type="binding site" evidence="13">
    <location>
        <position position="325"/>
    </location>
    <ligand>
        <name>substrate</name>
    </ligand>
</feature>
<feature type="binding site" evidence="13">
    <location>
        <position position="155"/>
    </location>
    <ligand>
        <name>substrate</name>
    </ligand>
</feature>
<keyword evidence="8 13" id="KW-0949">S-adenosyl-L-methionine</keyword>
<dbReference type="Proteomes" id="UP000009071">
    <property type="component" value="Chromosome"/>
</dbReference>
<dbReference type="STRING" id="573370.DMR_18970"/>
<dbReference type="GO" id="GO:0030170">
    <property type="term" value="F:pyridoxal phosphate binding"/>
    <property type="evidence" value="ECO:0007669"/>
    <property type="project" value="UniProtKB-UniRule"/>
</dbReference>
<comment type="cofactor">
    <cofactor evidence="1 13">
        <name>pyridoxal 5'-phosphate</name>
        <dbReference type="ChEBI" id="CHEBI:597326"/>
    </cofactor>
</comment>
<sequence>MYLPKKDVLMSHVSGKAAMRIWHPCTQMKDHEKHPPVFIDRGQGIYLYDRQGKSYIDAISSWWVNLFGHANPRIAKAVTEQLTRLEHVIFAGCTHAPAEELAERLLAVVPEGLTRVFFADNGSCAVEAALKMSHAYWRNLGRPEKCKFIYLSNGYHGETAGALGVCGDRLYAAPFTPLVVPQIEVVGPECHACPLGLARESCAAECFGGMEAAIKAHADELSGVIIEPLVQCAGSFRMHPPAYLAKLRQATTAAGCHLIADEIAVGFGRTGTMFACQQAAITPDFMCLSKGITSGTLPLSVVLTGDAVFDAFYHDYHDDKAFLHSHSYTGNPLACAAACETLRIFEEDDVIIANRPKITHLQAAVRQRFAGHKHVSDIRSTGWITAVSLAADPAAGRPFDERDRTGFRIYREAIKRGAWLRNLGDMIYFMPPYVITLEEIDRLTDIALDAVEAVLG</sequence>
<evidence type="ECO:0000256" key="11">
    <source>
        <dbReference type="ARBA" id="ARBA00048449"/>
    </source>
</evidence>
<dbReference type="eggNOG" id="COG0161">
    <property type="taxonomic scope" value="Bacteria"/>
</dbReference>
<dbReference type="InterPro" id="IPR049704">
    <property type="entry name" value="Aminotrans_3_PPA_site"/>
</dbReference>
<evidence type="ECO:0000313" key="15">
    <source>
        <dbReference type="Proteomes" id="UP000009071"/>
    </source>
</evidence>
<dbReference type="GO" id="GO:0009102">
    <property type="term" value="P:biotin biosynthetic process"/>
    <property type="evidence" value="ECO:0007669"/>
    <property type="project" value="UniProtKB-UniRule"/>
</dbReference>
<comment type="function">
    <text evidence="13">Catalyzes the transfer of the alpha-amino group from S-adenosyl-L-methionine (SAM) to 7-keto-8-aminopelargonic acid (KAPA) to form 7,8-diaminopelargonic acid (DAPA). It is the only aminotransferase known to utilize SAM as an amino donor.</text>
</comment>
<comment type="pathway">
    <text evidence="3 13">Cofactor biosynthesis; biotin biosynthesis; 7,8-diaminononanoate from 8-amino-7-oxononanoate (SAM route): step 1/1.</text>
</comment>
<organism evidence="14 15">
    <name type="scientific">Solidesulfovibrio magneticus (strain ATCC 700980 / DSM 13731 / RS-1)</name>
    <name type="common">Desulfovibrio magneticus</name>
    <dbReference type="NCBI Taxonomy" id="573370"/>
    <lineage>
        <taxon>Bacteria</taxon>
        <taxon>Pseudomonadati</taxon>
        <taxon>Thermodesulfobacteriota</taxon>
        <taxon>Desulfovibrionia</taxon>
        <taxon>Desulfovibrionales</taxon>
        <taxon>Desulfovibrionaceae</taxon>
        <taxon>Solidesulfovibrio</taxon>
    </lineage>
</organism>
<keyword evidence="5 13" id="KW-0963">Cytoplasm</keyword>
<proteinExistence type="inferred from homology"/>
<dbReference type="HAMAP" id="MF_00834">
    <property type="entry name" value="BioA"/>
    <property type="match status" value="1"/>
</dbReference>
<feature type="binding site" evidence="13">
    <location>
        <position position="62"/>
    </location>
    <ligand>
        <name>substrate</name>
    </ligand>
</feature>
<keyword evidence="15" id="KW-1185">Reference proteome</keyword>
<dbReference type="InterPro" id="IPR015422">
    <property type="entry name" value="PyrdxlP-dep_Trfase_small"/>
</dbReference>
<feature type="binding site" evidence="13">
    <location>
        <position position="421"/>
    </location>
    <ligand>
        <name>substrate</name>
    </ligand>
</feature>
<evidence type="ECO:0000256" key="9">
    <source>
        <dbReference type="ARBA" id="ARBA00022756"/>
    </source>
</evidence>
<evidence type="ECO:0000256" key="2">
    <source>
        <dbReference type="ARBA" id="ARBA00004496"/>
    </source>
</evidence>
<feature type="binding site" evidence="13">
    <location>
        <position position="290"/>
    </location>
    <ligand>
        <name>substrate</name>
    </ligand>
</feature>
<reference evidence="14 15" key="1">
    <citation type="journal article" date="2009" name="Genome Res.">
        <title>Whole genome sequence of Desulfovibrio magneticus strain RS-1 revealed common gene clusters in magnetotactic bacteria.</title>
        <authorList>
            <person name="Nakazawa H."/>
            <person name="Arakaki A."/>
            <person name="Narita-Yamada S."/>
            <person name="Yashiro I."/>
            <person name="Jinno K."/>
            <person name="Aoki N."/>
            <person name="Tsuruyama A."/>
            <person name="Okamura Y."/>
            <person name="Tanikawa S."/>
            <person name="Fujita N."/>
            <person name="Takeyama H."/>
            <person name="Matsunaga T."/>
        </authorList>
    </citation>
    <scope>NUCLEOTIDE SEQUENCE [LARGE SCALE GENOMIC DNA]</scope>
    <source>
        <strain evidence="15">ATCC 700980 / DSM 13731 / RS-1</strain>
    </source>
</reference>
<keyword evidence="7 13" id="KW-0808">Transferase</keyword>
<evidence type="ECO:0000256" key="1">
    <source>
        <dbReference type="ARBA" id="ARBA00001933"/>
    </source>
</evidence>
<dbReference type="InterPro" id="IPR015421">
    <property type="entry name" value="PyrdxlP-dep_Trfase_major"/>
</dbReference>